<accession>A0A841REZ0</accession>
<gene>
    <name evidence="2" type="ORF">HNR50_003865</name>
</gene>
<dbReference type="RefSeq" id="WP_184748410.1">
    <property type="nucleotide sequence ID" value="NZ_JACHGJ010000010.1"/>
</dbReference>
<keyword evidence="1" id="KW-0812">Transmembrane</keyword>
<keyword evidence="1" id="KW-0472">Membrane</keyword>
<keyword evidence="1" id="KW-1133">Transmembrane helix</keyword>
<evidence type="ECO:0000256" key="1">
    <source>
        <dbReference type="SAM" id="Phobius"/>
    </source>
</evidence>
<dbReference type="Proteomes" id="UP000587760">
    <property type="component" value="Unassembled WGS sequence"/>
</dbReference>
<comment type="caution">
    <text evidence="2">The sequence shown here is derived from an EMBL/GenBank/DDBJ whole genome shotgun (WGS) entry which is preliminary data.</text>
</comment>
<dbReference type="EMBL" id="JACHGJ010000010">
    <property type="protein sequence ID" value="MBB6482176.1"/>
    <property type="molecule type" value="Genomic_DNA"/>
</dbReference>
<sequence length="499" mass="58759">MEVEKIFKSSIVERGRKQIEIKTDYVLRRTRKKKQRFCLNAYIYTPSQLGIHNERYSKETFFHNFVSHTRYKTPSMSFDELLSPGYELSPLIRLQNVFYKKDNRQPDEKYVIYELKTLLNIFQKELRLKSNRLVRGIKSGKYAEDYILENSGTLLDQVESIHRIIRKLMTETADRDVSEVVRKAFSWVDEGLSLRMEKSIGRLYNSLSKKKILPGLCERSIKIISDEIDLRQQAGYGTRVSISNPGRTEYLLYREQQIKKWAESSMYMSQNETKTIDRLIQIMFGAAAAVAMTFAVVASILSLRWFDSGSVYWAIIAVIAYILKDRMKDGLRIFFTRFIPRFIADKVQIIIDPRSGVACGKTKERIFHRSIDTVPSAVQTLRYKNKDVLLKELVSEDIIQYQKTFVINSNRLLSEHKRISSLNDIMRLDMRQWFYRMDTDREFRMHYNGETLNTVKIDRLYHFTIILGMSEVYSGIEEELKRYRIVANSNGIKRIDEVR</sequence>
<evidence type="ECO:0000313" key="3">
    <source>
        <dbReference type="Proteomes" id="UP000587760"/>
    </source>
</evidence>
<proteinExistence type="predicted"/>
<organism evidence="2 3">
    <name type="scientific">Spirochaeta isovalerica</name>
    <dbReference type="NCBI Taxonomy" id="150"/>
    <lineage>
        <taxon>Bacteria</taxon>
        <taxon>Pseudomonadati</taxon>
        <taxon>Spirochaetota</taxon>
        <taxon>Spirochaetia</taxon>
        <taxon>Spirochaetales</taxon>
        <taxon>Spirochaetaceae</taxon>
        <taxon>Spirochaeta</taxon>
    </lineage>
</organism>
<evidence type="ECO:0000313" key="2">
    <source>
        <dbReference type="EMBL" id="MBB6482176.1"/>
    </source>
</evidence>
<feature type="transmembrane region" description="Helical" evidence="1">
    <location>
        <begin position="279"/>
        <end position="299"/>
    </location>
</feature>
<name>A0A841REZ0_9SPIO</name>
<feature type="transmembrane region" description="Helical" evidence="1">
    <location>
        <begin position="305"/>
        <end position="323"/>
    </location>
</feature>
<keyword evidence="3" id="KW-1185">Reference proteome</keyword>
<reference evidence="2 3" key="1">
    <citation type="submission" date="2020-08" db="EMBL/GenBank/DDBJ databases">
        <title>Genomic Encyclopedia of Type Strains, Phase IV (KMG-IV): sequencing the most valuable type-strain genomes for metagenomic binning, comparative biology and taxonomic classification.</title>
        <authorList>
            <person name="Goeker M."/>
        </authorList>
    </citation>
    <scope>NUCLEOTIDE SEQUENCE [LARGE SCALE GENOMIC DNA]</scope>
    <source>
        <strain evidence="2 3">DSM 2461</strain>
    </source>
</reference>
<protein>
    <submittedName>
        <fullName evidence="2">Uncharacterized protein</fullName>
    </submittedName>
</protein>
<dbReference type="AlphaFoldDB" id="A0A841REZ0"/>